<dbReference type="EMBL" id="LQNU01000041">
    <property type="protein sequence ID" value="KZE83098.1"/>
    <property type="molecule type" value="Genomic_DNA"/>
</dbReference>
<dbReference type="PANTHER" id="PTHR43461:SF1">
    <property type="entry name" value="TRANSMEMBRANE PROTEIN 256"/>
    <property type="match status" value="1"/>
</dbReference>
<gene>
    <name evidence="7" type="ORF">AV926_06010</name>
    <name evidence="8" type="ORF">SAMN04488018_101250</name>
</gene>
<dbReference type="GO" id="GO:0005886">
    <property type="term" value="C:plasma membrane"/>
    <property type="evidence" value="ECO:0007669"/>
    <property type="project" value="TreeGrafter"/>
</dbReference>
<accession>A0A164A7L2</accession>
<comment type="similarity">
    <text evidence="2">Belongs to the UPF0382 family.</text>
</comment>
<organism evidence="7 9">
    <name type="scientific">Myroides marinus</name>
    <dbReference type="NCBI Taxonomy" id="703342"/>
    <lineage>
        <taxon>Bacteria</taxon>
        <taxon>Pseudomonadati</taxon>
        <taxon>Bacteroidota</taxon>
        <taxon>Flavobacteriia</taxon>
        <taxon>Flavobacteriales</taxon>
        <taxon>Flavobacteriaceae</taxon>
        <taxon>Myroides</taxon>
    </lineage>
</organism>
<name>A0A164A7L2_9FLAO</name>
<keyword evidence="4 6" id="KW-1133">Transmembrane helix</keyword>
<feature type="transmembrane region" description="Helical" evidence="6">
    <location>
        <begin position="5"/>
        <end position="25"/>
    </location>
</feature>
<keyword evidence="5 6" id="KW-0472">Membrane</keyword>
<dbReference type="Proteomes" id="UP000183077">
    <property type="component" value="Unassembled WGS sequence"/>
</dbReference>
<comment type="subcellular location">
    <subcellularLocation>
        <location evidence="1">Membrane</location>
        <topology evidence="1">Multi-pass membrane protein</topology>
    </subcellularLocation>
</comment>
<feature type="transmembrane region" description="Helical" evidence="6">
    <location>
        <begin position="70"/>
        <end position="88"/>
    </location>
</feature>
<dbReference type="PANTHER" id="PTHR43461">
    <property type="entry name" value="TRANSMEMBRANE PROTEIN 256"/>
    <property type="match status" value="1"/>
</dbReference>
<evidence type="ECO:0000313" key="8">
    <source>
        <dbReference type="EMBL" id="SEI50840.1"/>
    </source>
</evidence>
<dbReference type="AlphaFoldDB" id="A0A164A7L2"/>
<dbReference type="OrthoDB" id="9802121at2"/>
<reference evidence="8 10" key="2">
    <citation type="submission" date="2016-10" db="EMBL/GenBank/DDBJ databases">
        <authorList>
            <person name="de Groot N.N."/>
        </authorList>
    </citation>
    <scope>NUCLEOTIDE SEQUENCE [LARGE SCALE GENOMIC DNA]</scope>
    <source>
        <strain evidence="8 10">DSM 23048</strain>
    </source>
</reference>
<proteinExistence type="inferred from homology"/>
<reference evidence="7 9" key="1">
    <citation type="submission" date="2016-01" db="EMBL/GenBank/DDBJ databases">
        <title>Whole genome sequencing of Myroides marinus L41.</title>
        <authorList>
            <person name="Hong K.W."/>
        </authorList>
    </citation>
    <scope>NUCLEOTIDE SEQUENCE [LARGE SCALE GENOMIC DNA]</scope>
    <source>
        <strain evidence="7 9">L41</strain>
    </source>
</reference>
<evidence type="ECO:0000256" key="5">
    <source>
        <dbReference type="ARBA" id="ARBA00023136"/>
    </source>
</evidence>
<evidence type="ECO:0000256" key="1">
    <source>
        <dbReference type="ARBA" id="ARBA00004141"/>
    </source>
</evidence>
<evidence type="ECO:0000313" key="9">
    <source>
        <dbReference type="Proteomes" id="UP000076630"/>
    </source>
</evidence>
<evidence type="ECO:0000313" key="7">
    <source>
        <dbReference type="EMBL" id="KZE83098.1"/>
    </source>
</evidence>
<dbReference type="Proteomes" id="UP000076630">
    <property type="component" value="Unassembled WGS sequence"/>
</dbReference>
<dbReference type="RefSeq" id="WP_038984910.1">
    <property type="nucleotide sequence ID" value="NZ_FNYS01000001.1"/>
</dbReference>
<dbReference type="GeneID" id="82255482"/>
<keyword evidence="9" id="KW-1185">Reference proteome</keyword>
<feature type="transmembrane region" description="Helical" evidence="6">
    <location>
        <begin position="45"/>
        <end position="63"/>
    </location>
</feature>
<protein>
    <submittedName>
        <fullName evidence="8">Uncharacterized membrane protein YgdD, TMEM256/DUF423 family</fullName>
    </submittedName>
</protein>
<sequence>MGRKVVFIAALIGAIGIMLGAFGAHGLKKVVSEAQVLTFEVGVRYQMYHAFFLLFIGMSSYFSDKAKKTAMYLVLFGILFFSGSIYLLTFKDMISINLRFIGPITPVGGVLFIIAWLYAGIQAYKGKNAIK</sequence>
<keyword evidence="3 6" id="KW-0812">Transmembrane</keyword>
<evidence type="ECO:0000256" key="4">
    <source>
        <dbReference type="ARBA" id="ARBA00022989"/>
    </source>
</evidence>
<evidence type="ECO:0000256" key="3">
    <source>
        <dbReference type="ARBA" id="ARBA00022692"/>
    </source>
</evidence>
<dbReference type="EMBL" id="FNYS01000001">
    <property type="protein sequence ID" value="SEI50840.1"/>
    <property type="molecule type" value="Genomic_DNA"/>
</dbReference>
<dbReference type="Pfam" id="PF04241">
    <property type="entry name" value="DUF423"/>
    <property type="match status" value="1"/>
</dbReference>
<evidence type="ECO:0000256" key="2">
    <source>
        <dbReference type="ARBA" id="ARBA00009694"/>
    </source>
</evidence>
<evidence type="ECO:0000313" key="10">
    <source>
        <dbReference type="Proteomes" id="UP000183077"/>
    </source>
</evidence>
<feature type="transmembrane region" description="Helical" evidence="6">
    <location>
        <begin position="100"/>
        <end position="121"/>
    </location>
</feature>
<dbReference type="InterPro" id="IPR006696">
    <property type="entry name" value="DUF423"/>
</dbReference>
<evidence type="ECO:0000256" key="6">
    <source>
        <dbReference type="SAM" id="Phobius"/>
    </source>
</evidence>